<dbReference type="GO" id="GO:0015629">
    <property type="term" value="C:actin cytoskeleton"/>
    <property type="evidence" value="ECO:0007669"/>
    <property type="project" value="TreeGrafter"/>
</dbReference>
<dbReference type="GO" id="GO:0003779">
    <property type="term" value="F:actin binding"/>
    <property type="evidence" value="ECO:0007669"/>
    <property type="project" value="TreeGrafter"/>
</dbReference>
<dbReference type="EMBL" id="FR980373">
    <property type="protein sequence ID" value="CDR18880.1"/>
    <property type="molecule type" value="Genomic_DNA"/>
</dbReference>
<dbReference type="InterPro" id="IPR051976">
    <property type="entry name" value="Synaptopodin_domain"/>
</dbReference>
<dbReference type="AlphaFoldDB" id="A0A061A8F6"/>
<evidence type="ECO:0000256" key="4">
    <source>
        <dbReference type="ARBA" id="ARBA00038161"/>
    </source>
</evidence>
<dbReference type="GO" id="GO:0030018">
    <property type="term" value="C:Z disc"/>
    <property type="evidence" value="ECO:0007669"/>
    <property type="project" value="TreeGrafter"/>
</dbReference>
<reference evidence="6" key="2">
    <citation type="submission" date="2014-03" db="EMBL/GenBank/DDBJ databases">
        <authorList>
            <person name="Genoscope - CEA"/>
        </authorList>
    </citation>
    <scope>NUCLEOTIDE SEQUENCE</scope>
</reference>
<comment type="subcellular location">
    <subcellularLocation>
        <location evidence="1">Cytoplasm</location>
    </subcellularLocation>
</comment>
<dbReference type="PANTHER" id="PTHR24217:SF10">
    <property type="entry name" value="SYNAPTOPODIN 2-LIKE PROTEIN"/>
    <property type="match status" value="1"/>
</dbReference>
<dbReference type="PANTHER" id="PTHR24217">
    <property type="entry name" value="PUTATIVE-RELATED"/>
    <property type="match status" value="1"/>
</dbReference>
<evidence type="ECO:0000256" key="1">
    <source>
        <dbReference type="ARBA" id="ARBA00004496"/>
    </source>
</evidence>
<keyword evidence="2" id="KW-0963">Cytoplasm</keyword>
<dbReference type="GO" id="GO:0005634">
    <property type="term" value="C:nucleus"/>
    <property type="evidence" value="ECO:0007669"/>
    <property type="project" value="TreeGrafter"/>
</dbReference>
<dbReference type="PaxDb" id="8022-A0A061A8F6"/>
<proteinExistence type="inferred from homology"/>
<evidence type="ECO:0000256" key="2">
    <source>
        <dbReference type="ARBA" id="ARBA00022490"/>
    </source>
</evidence>
<comment type="similarity">
    <text evidence="4">Belongs to the synaptopodin family.</text>
</comment>
<organism evidence="6 7">
    <name type="scientific">Oncorhynchus mykiss</name>
    <name type="common">Rainbow trout</name>
    <name type="synonym">Salmo gairdneri</name>
    <dbReference type="NCBI Taxonomy" id="8022"/>
    <lineage>
        <taxon>Eukaryota</taxon>
        <taxon>Metazoa</taxon>
        <taxon>Chordata</taxon>
        <taxon>Craniata</taxon>
        <taxon>Vertebrata</taxon>
        <taxon>Euteleostomi</taxon>
        <taxon>Actinopterygii</taxon>
        <taxon>Neopterygii</taxon>
        <taxon>Teleostei</taxon>
        <taxon>Protacanthopterygii</taxon>
        <taxon>Salmoniformes</taxon>
        <taxon>Salmonidae</taxon>
        <taxon>Salmoninae</taxon>
        <taxon>Oncorhynchus</taxon>
    </lineage>
</organism>
<name>A0A061A8F6_ONCMY</name>
<evidence type="ECO:0000313" key="6">
    <source>
        <dbReference type="EMBL" id="CDR18880.1"/>
    </source>
</evidence>
<evidence type="ECO:0000256" key="3">
    <source>
        <dbReference type="ARBA" id="ARBA00022553"/>
    </source>
</evidence>
<accession>A0A061A8F6</accession>
<dbReference type="STRING" id="8022.A0A061A8F6"/>
<protein>
    <submittedName>
        <fullName evidence="6">Uncharacterized protein</fullName>
    </submittedName>
</protein>
<keyword evidence="3" id="KW-0597">Phosphoprotein</keyword>
<dbReference type="GO" id="GO:0032233">
    <property type="term" value="P:positive regulation of actin filament bundle assembly"/>
    <property type="evidence" value="ECO:0007669"/>
    <property type="project" value="TreeGrafter"/>
</dbReference>
<feature type="non-terminal residue" evidence="6">
    <location>
        <position position="279"/>
    </location>
</feature>
<evidence type="ECO:0000313" key="7">
    <source>
        <dbReference type="Proteomes" id="UP000193380"/>
    </source>
</evidence>
<sequence>MHIGDTLYTYTRPIQVDRRISNADTHTAWLSRSLSASRSGFHSVVLPGRIHTATHTDGPACFTLTSPPDSEAYYGETDSDADTHTHRRQRHTPPDARSPGRQQEEEETSEISGYESAPDGGVSLQGTWEQLPTLGNGGIQQWEQPTGSGTGGFQPGVPRREVVYQPQPQPPQARPEWTHPARPVLHHAQGEPVVGGEVEGDSGFQEAGGRVVLACSPLVSPERARGAMMLGSSSQMVPMVGSQLTPLSDELSATYKEKARQASEYTLPDTLHTIHTTAY</sequence>
<reference evidence="6" key="1">
    <citation type="journal article" date="2014" name="Nat. Commun.">
        <title>The rainbow trout genome provides novel insights into evolution after whole-genome duplication in vertebrates.</title>
        <authorList>
            <person name="Berthelot C."/>
            <person name="Brunet F."/>
            <person name="Chalopin D."/>
            <person name="Juanchich A."/>
            <person name="Bernard M."/>
            <person name="Noel B."/>
            <person name="Bento P."/>
            <person name="Da Silva C."/>
            <person name="Labadie K."/>
            <person name="Alberti A."/>
            <person name="Aury J.M."/>
            <person name="Louis A."/>
            <person name="Dehais P."/>
            <person name="Bardou P."/>
            <person name="Montfort J."/>
            <person name="Klopp C."/>
            <person name="Cabau C."/>
            <person name="Gaspin C."/>
            <person name="Thorgaard G.H."/>
            <person name="Boussaha M."/>
            <person name="Quillet E."/>
            <person name="Guyomard R."/>
            <person name="Galiana D."/>
            <person name="Bobe J."/>
            <person name="Volff J.N."/>
            <person name="Genet C."/>
            <person name="Wincker P."/>
            <person name="Jaillon O."/>
            <person name="Roest Crollius H."/>
            <person name="Guiguen Y."/>
        </authorList>
    </citation>
    <scope>NUCLEOTIDE SEQUENCE [LARGE SCALE GENOMIC DNA]</scope>
</reference>
<evidence type="ECO:0000256" key="5">
    <source>
        <dbReference type="SAM" id="MobiDB-lite"/>
    </source>
</evidence>
<gene>
    <name evidence="6" type="ORF">GSONMT00005666001</name>
</gene>
<dbReference type="Proteomes" id="UP000193380">
    <property type="component" value="Unassembled WGS sequence"/>
</dbReference>
<feature type="region of interest" description="Disordered" evidence="5">
    <location>
        <begin position="52"/>
        <end position="158"/>
    </location>
</feature>